<feature type="binding site" evidence="8">
    <location>
        <position position="163"/>
    </location>
    <ligand>
        <name>ATP</name>
        <dbReference type="ChEBI" id="CHEBI:30616"/>
    </ligand>
</feature>
<comment type="pathway">
    <text evidence="8">Cofactor metabolism; pyridoxal 5'-phosphate salvage; pyridoxine 5'-phosphate from pyridoxine: step 1/1.</text>
</comment>
<feature type="domain" description="Pyridoxamine kinase/Phosphomethylpyrimidine kinase" evidence="9">
    <location>
        <begin position="91"/>
        <end position="274"/>
    </location>
</feature>
<dbReference type="Pfam" id="PF08543">
    <property type="entry name" value="Phos_pyr_kin"/>
    <property type="match status" value="1"/>
</dbReference>
<evidence type="ECO:0000313" key="11">
    <source>
        <dbReference type="Proteomes" id="UP000007564"/>
    </source>
</evidence>
<dbReference type="GO" id="GO:0008902">
    <property type="term" value="F:hydroxymethylpyrimidine kinase activity"/>
    <property type="evidence" value="ECO:0007669"/>
    <property type="project" value="TreeGrafter"/>
</dbReference>
<feature type="binding site" evidence="8">
    <location>
        <position position="137"/>
    </location>
    <ligand>
        <name>Mg(2+)</name>
        <dbReference type="ChEBI" id="CHEBI:18420"/>
    </ligand>
</feature>
<dbReference type="GO" id="GO:0008270">
    <property type="term" value="F:zinc ion binding"/>
    <property type="evidence" value="ECO:0007669"/>
    <property type="project" value="UniProtKB-UniRule"/>
</dbReference>
<feature type="binding site" evidence="8">
    <location>
        <position position="24"/>
    </location>
    <ligand>
        <name>substrate</name>
    </ligand>
</feature>
<reference evidence="10 11" key="1">
    <citation type="journal article" date="2012" name="BMC Genomics">
        <title>Comparative genomics of the classical Bordetella subspecies: the evolution and exchange of virulence-associated diversity amongst closely related pathogens.</title>
        <authorList>
            <person name="Park J."/>
            <person name="Zhang Y."/>
            <person name="Buboltz A.M."/>
            <person name="Zhang X."/>
            <person name="Schuster S.C."/>
            <person name="Ahuja U."/>
            <person name="Liu M."/>
            <person name="Miller J.F."/>
            <person name="Sebaihia M."/>
            <person name="Bentley S.D."/>
            <person name="Parkhill J."/>
            <person name="Harvill E.T."/>
        </authorList>
    </citation>
    <scope>NUCLEOTIDE SEQUENCE [LARGE SCALE GENOMIC DNA]</scope>
    <source>
        <strain evidence="10 11">253</strain>
    </source>
</reference>
<dbReference type="HAMAP" id="MF_01638">
    <property type="entry name" value="PdxK"/>
    <property type="match status" value="1"/>
</dbReference>
<dbReference type="InterPro" id="IPR029056">
    <property type="entry name" value="Ribokinase-like"/>
</dbReference>
<dbReference type="PANTHER" id="PTHR10534">
    <property type="entry name" value="PYRIDOXAL KINASE"/>
    <property type="match status" value="1"/>
</dbReference>
<dbReference type="GO" id="GO:0009443">
    <property type="term" value="P:pyridoxal 5'-phosphate salvage"/>
    <property type="evidence" value="ECO:0007669"/>
    <property type="project" value="UniProtKB-UniRule"/>
</dbReference>
<comment type="catalytic activity">
    <reaction evidence="8">
        <text>pyridoxal + ATP = pyridoxal 5'-phosphate + ADP + H(+)</text>
        <dbReference type="Rhea" id="RHEA:10224"/>
        <dbReference type="ChEBI" id="CHEBI:15378"/>
        <dbReference type="ChEBI" id="CHEBI:17310"/>
        <dbReference type="ChEBI" id="CHEBI:30616"/>
        <dbReference type="ChEBI" id="CHEBI:456216"/>
        <dbReference type="ChEBI" id="CHEBI:597326"/>
        <dbReference type="EC" id="2.7.1.35"/>
    </reaction>
</comment>
<dbReference type="AlphaFoldDB" id="A0A0C6P047"/>
<dbReference type="GO" id="GO:0008478">
    <property type="term" value="F:pyridoxal kinase activity"/>
    <property type="evidence" value="ECO:0007669"/>
    <property type="project" value="UniProtKB-UniRule"/>
</dbReference>
<feature type="binding site" evidence="8">
    <location>
        <position position="60"/>
    </location>
    <ligand>
        <name>substrate</name>
    </ligand>
</feature>
<gene>
    <name evidence="8 10" type="primary">pdxK</name>
    <name evidence="10" type="ORF">BN112_0672</name>
</gene>
<dbReference type="KEGG" id="bbh:BN112_0672"/>
<comment type="pathway">
    <text evidence="8">Cofactor metabolism; pyridoxal 5'-phosphate salvage; pyridoxal 5'-phosphate from pyridoxal: step 1/1.</text>
</comment>
<evidence type="ECO:0000256" key="7">
    <source>
        <dbReference type="ARBA" id="ARBA00022842"/>
    </source>
</evidence>
<dbReference type="InterPro" id="IPR023479">
    <property type="entry name" value="PdxK"/>
</dbReference>
<feature type="binding site" evidence="8">
    <location>
        <position position="196"/>
    </location>
    <ligand>
        <name>ATP</name>
        <dbReference type="ChEBI" id="CHEBI:30616"/>
    </ligand>
</feature>
<dbReference type="PANTHER" id="PTHR10534:SF15">
    <property type="entry name" value="PYRIDOXINE_PYRIDOXAL_PYRIDOXAMINE KINASE"/>
    <property type="match status" value="1"/>
</dbReference>
<protein>
    <recommendedName>
        <fullName evidence="8">Pyridoxine/pyridoxal/pyridoxamine kinase</fullName>
        <shortName evidence="8">PN/PL/PM kinase</shortName>
        <ecNumber evidence="8">2.7.1.35</ecNumber>
    </recommendedName>
    <alternativeName>
        <fullName evidence="8">B6-vitamer kinase</fullName>
    </alternativeName>
</protein>
<keyword evidence="4 8" id="KW-0418">Kinase</keyword>
<proteinExistence type="inferred from homology"/>
<evidence type="ECO:0000256" key="3">
    <source>
        <dbReference type="ARBA" id="ARBA00022741"/>
    </source>
</evidence>
<feature type="binding site" evidence="8">
    <location>
        <position position="233"/>
    </location>
    <ligand>
        <name>ATP</name>
        <dbReference type="ChEBI" id="CHEBI:30616"/>
    </ligand>
</feature>
<dbReference type="Proteomes" id="UP000007564">
    <property type="component" value="Chromosome"/>
</dbReference>
<dbReference type="RefSeq" id="WP_015063849.1">
    <property type="nucleotide sequence ID" value="NC_019382.1"/>
</dbReference>
<evidence type="ECO:0000256" key="4">
    <source>
        <dbReference type="ARBA" id="ARBA00022777"/>
    </source>
</evidence>
<dbReference type="NCBIfam" id="NF006034">
    <property type="entry name" value="PRK08176.1"/>
    <property type="match status" value="1"/>
</dbReference>
<dbReference type="InterPro" id="IPR013749">
    <property type="entry name" value="PM/HMP-P_kinase-1"/>
</dbReference>
<evidence type="ECO:0000256" key="8">
    <source>
        <dbReference type="HAMAP-Rule" id="MF_01638"/>
    </source>
</evidence>
<organism evidence="10 11">
    <name type="scientific">Bordetella bronchiseptica 253</name>
    <dbReference type="NCBI Taxonomy" id="568707"/>
    <lineage>
        <taxon>Bacteria</taxon>
        <taxon>Pseudomonadati</taxon>
        <taxon>Pseudomonadota</taxon>
        <taxon>Betaproteobacteria</taxon>
        <taxon>Burkholderiales</taxon>
        <taxon>Alcaligenaceae</taxon>
        <taxon>Bordetella</taxon>
    </lineage>
</organism>
<comment type="catalytic activity">
    <reaction evidence="8">
        <text>pyridoxamine + ATP = pyridoxamine 5'-phosphate + ADP + H(+)</text>
        <dbReference type="Rhea" id="RHEA:25104"/>
        <dbReference type="ChEBI" id="CHEBI:15378"/>
        <dbReference type="ChEBI" id="CHEBI:30616"/>
        <dbReference type="ChEBI" id="CHEBI:57761"/>
        <dbReference type="ChEBI" id="CHEBI:58451"/>
        <dbReference type="ChEBI" id="CHEBI:456216"/>
    </reaction>
</comment>
<keyword evidence="3 8" id="KW-0547">Nucleotide-binding</keyword>
<dbReference type="UniPathway" id="UPA01068">
    <property type="reaction ID" value="UER00298"/>
</dbReference>
<feature type="binding site" evidence="8">
    <location>
        <position position="126"/>
    </location>
    <ligand>
        <name>ATP</name>
        <dbReference type="ChEBI" id="CHEBI:30616"/>
    </ligand>
</feature>
<dbReference type="CDD" id="cd01173">
    <property type="entry name" value="pyridoxal_pyridoxamine_kinase"/>
    <property type="match status" value="1"/>
</dbReference>
<evidence type="ECO:0000256" key="1">
    <source>
        <dbReference type="ARBA" id="ARBA00022679"/>
    </source>
</evidence>
<keyword evidence="6 8" id="KW-0067">ATP-binding</keyword>
<feature type="binding site" evidence="8">
    <location>
        <position position="158"/>
    </location>
    <ligand>
        <name>ATP</name>
        <dbReference type="ChEBI" id="CHEBI:30616"/>
    </ligand>
</feature>
<accession>A0A0C6P047</accession>
<comment type="catalytic activity">
    <reaction evidence="8">
        <text>pyridoxine + ATP = pyridoxine 5'-phosphate + ADP + H(+)</text>
        <dbReference type="Rhea" id="RHEA:25108"/>
        <dbReference type="ChEBI" id="CHEBI:15378"/>
        <dbReference type="ChEBI" id="CHEBI:16709"/>
        <dbReference type="ChEBI" id="CHEBI:30616"/>
        <dbReference type="ChEBI" id="CHEBI:58589"/>
        <dbReference type="ChEBI" id="CHEBI:456216"/>
    </reaction>
</comment>
<evidence type="ECO:0000256" key="6">
    <source>
        <dbReference type="ARBA" id="ARBA00022840"/>
    </source>
</evidence>
<keyword evidence="5 8" id="KW-0862">Zinc</keyword>
<dbReference type="Gene3D" id="3.40.1190.20">
    <property type="match status" value="1"/>
</dbReference>
<dbReference type="GO" id="GO:0000287">
    <property type="term" value="F:magnesium ion binding"/>
    <property type="evidence" value="ECO:0007669"/>
    <property type="project" value="UniProtKB-UniRule"/>
</dbReference>
<dbReference type="EMBL" id="HE965806">
    <property type="protein sequence ID" value="CCJ52590.1"/>
    <property type="molecule type" value="Genomic_DNA"/>
</dbReference>
<dbReference type="SUPFAM" id="SSF53613">
    <property type="entry name" value="Ribokinase-like"/>
    <property type="match status" value="1"/>
</dbReference>
<keyword evidence="7 8" id="KW-0460">Magnesium</keyword>
<comment type="function">
    <text evidence="8">B6-vitamer kinase involved in the salvage pathway of pyridoxal 5'-phosphate (PLP). Catalyzes the phosphorylation of pyridoxine (PN), pyridoxal (PL), and pyridoxamine (PM), forming their respective 5'-phosphorylated esters, i.e. PNP, PLP and PMP.</text>
</comment>
<comment type="pathway">
    <text evidence="8">Cofactor metabolism; pyridoxal 5'-phosphate salvage; pyridoxamine 5'-phosphate from pyridoxamine: step 1/1.</text>
</comment>
<keyword evidence="1 8" id="KW-0808">Transferase</keyword>
<feature type="binding site" evidence="8">
    <location>
        <position position="235"/>
    </location>
    <ligand>
        <name>substrate</name>
    </ligand>
</feature>
<dbReference type="InterPro" id="IPR004625">
    <property type="entry name" value="PyrdxlKinase"/>
</dbReference>
<dbReference type="EC" id="2.7.1.35" evidence="8"/>
<feature type="binding site" evidence="8">
    <location>
        <position position="163"/>
    </location>
    <ligand>
        <name>Mg(2+)</name>
        <dbReference type="ChEBI" id="CHEBI:18420"/>
    </ligand>
</feature>
<dbReference type="GO" id="GO:0005524">
    <property type="term" value="F:ATP binding"/>
    <property type="evidence" value="ECO:0007669"/>
    <property type="project" value="UniProtKB-UniRule"/>
</dbReference>
<name>A0A0C6P047_BORBO</name>
<feature type="binding site" evidence="8">
    <location>
        <begin position="223"/>
        <end position="226"/>
    </location>
    <ligand>
        <name>ATP</name>
        <dbReference type="ChEBI" id="CHEBI:30616"/>
    </ligand>
</feature>
<evidence type="ECO:0000256" key="2">
    <source>
        <dbReference type="ARBA" id="ARBA00022723"/>
    </source>
</evidence>
<evidence type="ECO:0000256" key="5">
    <source>
        <dbReference type="ARBA" id="ARBA00022833"/>
    </source>
</evidence>
<dbReference type="GO" id="GO:0005829">
    <property type="term" value="C:cytosol"/>
    <property type="evidence" value="ECO:0007669"/>
    <property type="project" value="TreeGrafter"/>
</dbReference>
<dbReference type="HOGENOM" id="CLU_046496_3_1_4"/>
<comment type="similarity">
    <text evidence="8">Belongs to the pyridoxine kinase family. PdxK subfamily.</text>
</comment>
<sequence>MMKLAAPNPQALAPLPIDVVSIQSQVVYGQVGNSVAVPVFNGFGLRVAAVPTVVLSNTPHYPSMHGGAVPLDWFEGYLADLGARGALAGVRVVQLGYLGGPAQAEALGRWIAGLVAVRPDLRVHIDPVIGDHDSGVYVAPGMVAAYRDHLLPLAQGLTPNGVELECLTGLPTGTMEQTIAAARTLLGGRARWVIVTSAAPATWPPGRVRVAVVTHDDAQVLEHAHVDTAPKGTGDMFGAALTGHLLAGQQVAEAARRAALQVIEALERTREAGCGELLLAGPLR</sequence>
<evidence type="ECO:0000259" key="9">
    <source>
        <dbReference type="Pfam" id="PF08543"/>
    </source>
</evidence>
<evidence type="ECO:0000313" key="10">
    <source>
        <dbReference type="EMBL" id="CCJ52590.1"/>
    </source>
</evidence>
<comment type="subunit">
    <text evidence="8">Homodimer.</text>
</comment>
<dbReference type="OrthoDB" id="9800808at2"/>
<comment type="cofactor">
    <cofactor evidence="8">
        <name>Mg(2+)</name>
        <dbReference type="ChEBI" id="CHEBI:18420"/>
    </cofactor>
</comment>
<keyword evidence="2 8" id="KW-0479">Metal-binding</keyword>